<dbReference type="EMBL" id="VYZN01001597">
    <property type="protein sequence ID" value="KAE9522156.1"/>
    <property type="molecule type" value="Genomic_DNA"/>
</dbReference>
<dbReference type="AlphaFoldDB" id="A0A6G0SUV2"/>
<organism evidence="1 2">
    <name type="scientific">Aphis glycines</name>
    <name type="common">Soybean aphid</name>
    <dbReference type="NCBI Taxonomy" id="307491"/>
    <lineage>
        <taxon>Eukaryota</taxon>
        <taxon>Metazoa</taxon>
        <taxon>Ecdysozoa</taxon>
        <taxon>Arthropoda</taxon>
        <taxon>Hexapoda</taxon>
        <taxon>Insecta</taxon>
        <taxon>Pterygota</taxon>
        <taxon>Neoptera</taxon>
        <taxon>Paraneoptera</taxon>
        <taxon>Hemiptera</taxon>
        <taxon>Sternorrhyncha</taxon>
        <taxon>Aphidomorpha</taxon>
        <taxon>Aphidoidea</taxon>
        <taxon>Aphididae</taxon>
        <taxon>Aphidini</taxon>
        <taxon>Aphis</taxon>
        <taxon>Aphis</taxon>
    </lineage>
</organism>
<evidence type="ECO:0000313" key="1">
    <source>
        <dbReference type="EMBL" id="KAE9522156.1"/>
    </source>
</evidence>
<comment type="caution">
    <text evidence="1">The sequence shown here is derived from an EMBL/GenBank/DDBJ whole genome shotgun (WGS) entry which is preliminary data.</text>
</comment>
<dbReference type="OrthoDB" id="8191949at2759"/>
<name>A0A6G0SUV2_APHGL</name>
<dbReference type="GO" id="GO:0042575">
    <property type="term" value="C:DNA polymerase complex"/>
    <property type="evidence" value="ECO:0007669"/>
    <property type="project" value="UniProtKB-ARBA"/>
</dbReference>
<dbReference type="InterPro" id="IPR043502">
    <property type="entry name" value="DNA/RNA_pol_sf"/>
</dbReference>
<protein>
    <recommendedName>
        <fullName evidence="3">DNA-directed DNA polymerase</fullName>
    </recommendedName>
</protein>
<reference evidence="1 2" key="1">
    <citation type="submission" date="2019-08" db="EMBL/GenBank/DDBJ databases">
        <title>The genome of the soybean aphid Biotype 1, its phylome, world population structure and adaptation to the North American continent.</title>
        <authorList>
            <person name="Giordano R."/>
            <person name="Donthu R.K."/>
            <person name="Hernandez A.G."/>
            <person name="Wright C.L."/>
            <person name="Zimin A.V."/>
        </authorList>
    </citation>
    <scope>NUCLEOTIDE SEQUENCE [LARGE SCALE GENOMIC DNA]</scope>
    <source>
        <tissue evidence="1">Whole aphids</tissue>
    </source>
</reference>
<sequence>MFNSDKKDNRPILETKETAFENNAVIGRLKKSLTNKNLKVNIMFLAIFKRGSSYIPLPENIKNKHAIINVKNEDDKCFLWAILSALHPVKKHAQRVTKYIPFKNDFDKELKEEKRNNTHIIVPLEITKIEKTNHIDLMYLREDYENKGHYCWINDLWKLVGSQMTKDGHRRLICKMCLNSFDTENNNGDYKPPVEYSGPNVAKEFFNCIQNEEIAISEIYDEIVPMETLNAEQLNNYNKSVKCHICERFLSELPPRLEKKLKIYVAAIEYYKQLNDDDNICLYKSKIEEAIKYKKLNMRKVCDHDHLTGEYRGAAHSICNLTYKNPTFIPIVCHNLSGYDAHLFIKQFERTKYIKGEEIKLKTELRFIDSFKFLSSSLDKLTNNLEKHQFKDLSKYFSEEHLNLVTRKLAYPYEYMDCEEKFNETCLPPREKFYSSLTGKNITIEEYENSQKIWEVFKIQNLREFTSLYNKIDVLLLTDIMENFRDISLKKYKLDPLWYYTTPGFAWDSMLRMTKVKLDLLTDIDQILMFESGIRGGLSQCSQRYSKANNKYMGDKFKKKEESIFLQYLDANNLYGWAMSKYLPTGDFKWVNNLNNFDVMGISDESPKGYILEVDLSYSKELHDLHSDFPLAPEKHFDDEQLPKLLTSLYDKKKYIIHYETLKLYIKLGLKITKIHRVLEFSQSPWLKLYIDFNTNLRSKAKNEFEKEYFKLMNNSVYRRTMMNVRNHVDIRLCSNEAKLEKLIVKPNFDRRTIFTSDYPKDNIYDLPLVNKKVLGKFKDELNGKIMTEFIGLRSKLYSHRILDSEKEIKKSKGVKKNVVKNKICFDDFKNCLLTKKPKYVIQNLFRTKKHDIFTVEQNKKALSVYDDKRFILNNGIDTLAWGHYKTNIDRNDFVNHLNTLIRNQNKKD</sequence>
<dbReference type="SUPFAM" id="SSF53098">
    <property type="entry name" value="Ribonuclease H-like"/>
    <property type="match status" value="1"/>
</dbReference>
<dbReference type="SUPFAM" id="SSF56672">
    <property type="entry name" value="DNA/RNA polymerases"/>
    <property type="match status" value="1"/>
</dbReference>
<dbReference type="Proteomes" id="UP000475862">
    <property type="component" value="Unassembled WGS sequence"/>
</dbReference>
<evidence type="ECO:0000313" key="2">
    <source>
        <dbReference type="Proteomes" id="UP000475862"/>
    </source>
</evidence>
<accession>A0A6G0SUV2</accession>
<dbReference type="GO" id="GO:0071897">
    <property type="term" value="P:DNA biosynthetic process"/>
    <property type="evidence" value="ECO:0007669"/>
    <property type="project" value="UniProtKB-ARBA"/>
</dbReference>
<evidence type="ECO:0008006" key="3">
    <source>
        <dbReference type="Google" id="ProtNLM"/>
    </source>
</evidence>
<gene>
    <name evidence="1" type="ORF">AGLY_017416</name>
</gene>
<proteinExistence type="predicted"/>
<dbReference type="PANTHER" id="PTHR31511">
    <property type="entry name" value="PROTEIN CBG23764"/>
    <property type="match status" value="1"/>
</dbReference>
<dbReference type="PANTHER" id="PTHR31511:SF12">
    <property type="entry name" value="RHO TERMINATION FACTOR N-TERMINAL DOMAIN-CONTAINING PROTEIN"/>
    <property type="match status" value="1"/>
</dbReference>
<dbReference type="InterPro" id="IPR012337">
    <property type="entry name" value="RNaseH-like_sf"/>
</dbReference>
<keyword evidence="2" id="KW-1185">Reference proteome</keyword>